<dbReference type="PROSITE" id="PS00194">
    <property type="entry name" value="THIOREDOXIN_1"/>
    <property type="match status" value="1"/>
</dbReference>
<dbReference type="PANTHER" id="PTHR10438:SF463">
    <property type="entry name" value="THIOREDOXIN"/>
    <property type="match status" value="1"/>
</dbReference>
<dbReference type="Proteomes" id="UP000001307">
    <property type="component" value="Unassembled WGS sequence"/>
</dbReference>
<dbReference type="OrthoDB" id="2121326at2759"/>
<organism evidence="2">
    <name type="scientific">Oikopleura dioica</name>
    <name type="common">Tunicate</name>
    <dbReference type="NCBI Taxonomy" id="34765"/>
    <lineage>
        <taxon>Eukaryota</taxon>
        <taxon>Metazoa</taxon>
        <taxon>Chordata</taxon>
        <taxon>Tunicata</taxon>
        <taxon>Appendicularia</taxon>
        <taxon>Copelata</taxon>
        <taxon>Oikopleuridae</taxon>
        <taxon>Oikopleura</taxon>
    </lineage>
</organism>
<name>E4WYR9_OIKDI</name>
<dbReference type="InterPro" id="IPR050620">
    <property type="entry name" value="Thioredoxin_H-type-like"/>
</dbReference>
<dbReference type="Pfam" id="PF00085">
    <property type="entry name" value="Thioredoxin"/>
    <property type="match status" value="1"/>
</dbReference>
<feature type="domain" description="Thioredoxin" evidence="1">
    <location>
        <begin position="1"/>
        <end position="126"/>
    </location>
</feature>
<protein>
    <recommendedName>
        <fullName evidence="1">Thioredoxin domain-containing protein</fullName>
    </recommendedName>
</protein>
<dbReference type="InterPro" id="IPR017937">
    <property type="entry name" value="Thioredoxin_CS"/>
</dbReference>
<dbReference type="InParanoid" id="E4WYR9"/>
<evidence type="ECO:0000259" key="1">
    <source>
        <dbReference type="PROSITE" id="PS51352"/>
    </source>
</evidence>
<proteinExistence type="predicted"/>
<dbReference type="PROSITE" id="PS51352">
    <property type="entry name" value="THIOREDOXIN_2"/>
    <property type="match status" value="1"/>
</dbReference>
<dbReference type="Gene3D" id="3.40.30.10">
    <property type="entry name" value="Glutaredoxin"/>
    <property type="match status" value="1"/>
</dbReference>
<evidence type="ECO:0000313" key="3">
    <source>
        <dbReference type="Proteomes" id="UP000001307"/>
    </source>
</evidence>
<dbReference type="PANTHER" id="PTHR10438">
    <property type="entry name" value="THIOREDOXIN"/>
    <property type="match status" value="1"/>
</dbReference>
<dbReference type="InterPro" id="IPR013766">
    <property type="entry name" value="Thioredoxin_domain"/>
</dbReference>
<evidence type="ECO:0000313" key="2">
    <source>
        <dbReference type="EMBL" id="CBY22834.1"/>
    </source>
</evidence>
<accession>E4WYR9</accession>
<sequence>MNLAARAISRRTIASSRPVLGKVFELGDKSEINGILQESPNLLVDFHASWCGPCKMMDPWLKNVISNEDDVNLLKIDVDEFEDISLDFQVRAMPTVVFMKNGDEVNRFVGARDESGIKEFIVNSMER</sequence>
<dbReference type="EMBL" id="FN653019">
    <property type="protein sequence ID" value="CBY22834.1"/>
    <property type="molecule type" value="Genomic_DNA"/>
</dbReference>
<keyword evidence="3" id="KW-1185">Reference proteome</keyword>
<dbReference type="SUPFAM" id="SSF52833">
    <property type="entry name" value="Thioredoxin-like"/>
    <property type="match status" value="1"/>
</dbReference>
<reference evidence="2" key="1">
    <citation type="journal article" date="2010" name="Science">
        <title>Plasticity of animal genome architecture unmasked by rapid evolution of a pelagic tunicate.</title>
        <authorList>
            <person name="Denoeud F."/>
            <person name="Henriet S."/>
            <person name="Mungpakdee S."/>
            <person name="Aury J.M."/>
            <person name="Da Silva C."/>
            <person name="Brinkmann H."/>
            <person name="Mikhaleva J."/>
            <person name="Olsen L.C."/>
            <person name="Jubin C."/>
            <person name="Canestro C."/>
            <person name="Bouquet J.M."/>
            <person name="Danks G."/>
            <person name="Poulain J."/>
            <person name="Campsteijn C."/>
            <person name="Adamski M."/>
            <person name="Cross I."/>
            <person name="Yadetie F."/>
            <person name="Muffato M."/>
            <person name="Louis A."/>
            <person name="Butcher S."/>
            <person name="Tsagkogeorga G."/>
            <person name="Konrad A."/>
            <person name="Singh S."/>
            <person name="Jensen M.F."/>
            <person name="Cong E.H."/>
            <person name="Eikeseth-Otteraa H."/>
            <person name="Noel B."/>
            <person name="Anthouard V."/>
            <person name="Porcel B.M."/>
            <person name="Kachouri-Lafond R."/>
            <person name="Nishino A."/>
            <person name="Ugolini M."/>
            <person name="Chourrout P."/>
            <person name="Nishida H."/>
            <person name="Aasland R."/>
            <person name="Huzurbazar S."/>
            <person name="Westhof E."/>
            <person name="Delsuc F."/>
            <person name="Lehrach H."/>
            <person name="Reinhardt R."/>
            <person name="Weissenbach J."/>
            <person name="Roy S.W."/>
            <person name="Artiguenave F."/>
            <person name="Postlethwait J.H."/>
            <person name="Manak J.R."/>
            <person name="Thompson E.M."/>
            <person name="Jaillon O."/>
            <person name="Du Pasquier L."/>
            <person name="Boudinot P."/>
            <person name="Liberles D.A."/>
            <person name="Volff J.N."/>
            <person name="Philippe H."/>
            <person name="Lenhard B."/>
            <person name="Roest Crollius H."/>
            <person name="Wincker P."/>
            <person name="Chourrout D."/>
        </authorList>
    </citation>
    <scope>NUCLEOTIDE SEQUENCE [LARGE SCALE GENOMIC DNA]</scope>
</reference>
<dbReference type="AlphaFoldDB" id="E4WYR9"/>
<dbReference type="InterPro" id="IPR036249">
    <property type="entry name" value="Thioredoxin-like_sf"/>
</dbReference>
<gene>
    <name evidence="2" type="ORF">GSOID_T00013609001</name>
</gene>
<dbReference type="PRINTS" id="PR00421">
    <property type="entry name" value="THIOREDOXIN"/>
</dbReference>
<dbReference type="CDD" id="cd02947">
    <property type="entry name" value="TRX_family"/>
    <property type="match status" value="1"/>
</dbReference>